<protein>
    <submittedName>
        <fullName evidence="1">Uncharacterized protein</fullName>
    </submittedName>
</protein>
<dbReference type="EMBL" id="CABDUW010000510">
    <property type="protein sequence ID" value="VTJ70543.1"/>
    <property type="molecule type" value="Genomic_DNA"/>
</dbReference>
<dbReference type="Proteomes" id="UP000335636">
    <property type="component" value="Unassembled WGS sequence"/>
</dbReference>
<comment type="caution">
    <text evidence="1">The sequence shown here is derived from an EMBL/GenBank/DDBJ whole genome shotgun (WGS) entry which is preliminary data.</text>
</comment>
<reference evidence="1" key="1">
    <citation type="submission" date="2019-04" db="EMBL/GenBank/DDBJ databases">
        <authorList>
            <person name="Alioto T."/>
            <person name="Alioto T."/>
        </authorList>
    </citation>
    <scope>NUCLEOTIDE SEQUENCE [LARGE SCALE GENOMIC DNA]</scope>
</reference>
<feature type="non-terminal residue" evidence="1">
    <location>
        <position position="1"/>
    </location>
</feature>
<dbReference type="AlphaFoldDB" id="A0A5E4BLJ2"/>
<accession>A0A5E4BLJ2</accession>
<evidence type="ECO:0000313" key="1">
    <source>
        <dbReference type="EMBL" id="VTJ70543.1"/>
    </source>
</evidence>
<gene>
    <name evidence="1" type="ORF">MONAX_5E009201</name>
</gene>
<name>A0A5E4BLJ2_MARMO</name>
<proteinExistence type="predicted"/>
<organism evidence="1 2">
    <name type="scientific">Marmota monax</name>
    <name type="common">Woodchuck</name>
    <dbReference type="NCBI Taxonomy" id="9995"/>
    <lineage>
        <taxon>Eukaryota</taxon>
        <taxon>Metazoa</taxon>
        <taxon>Chordata</taxon>
        <taxon>Craniata</taxon>
        <taxon>Vertebrata</taxon>
        <taxon>Euteleostomi</taxon>
        <taxon>Mammalia</taxon>
        <taxon>Eutheria</taxon>
        <taxon>Euarchontoglires</taxon>
        <taxon>Glires</taxon>
        <taxon>Rodentia</taxon>
        <taxon>Sciuromorpha</taxon>
        <taxon>Sciuridae</taxon>
        <taxon>Xerinae</taxon>
        <taxon>Marmotini</taxon>
        <taxon>Marmota</taxon>
    </lineage>
</organism>
<evidence type="ECO:0000313" key="2">
    <source>
        <dbReference type="Proteomes" id="UP000335636"/>
    </source>
</evidence>
<keyword evidence="2" id="KW-1185">Reference proteome</keyword>
<sequence>WPLDSKVSLKAANDHYNLLIDVIFLALNVPQHSQKIPLQDLFAKLAKELV</sequence>
<feature type="non-terminal residue" evidence="1">
    <location>
        <position position="50"/>
    </location>
</feature>